<evidence type="ECO:0000256" key="19">
    <source>
        <dbReference type="SAM" id="SignalP"/>
    </source>
</evidence>
<dbReference type="GO" id="GO:0005743">
    <property type="term" value="C:mitochondrial inner membrane"/>
    <property type="evidence" value="ECO:0007669"/>
    <property type="project" value="UniProtKB-SubCell"/>
</dbReference>
<dbReference type="Proteomes" id="UP000515146">
    <property type="component" value="Mitochondrion MT"/>
</dbReference>
<feature type="transmembrane region" description="Helical" evidence="18">
    <location>
        <begin position="254"/>
        <end position="273"/>
    </location>
</feature>
<feature type="transmembrane region" description="Helical" evidence="18">
    <location>
        <begin position="6"/>
        <end position="31"/>
    </location>
</feature>
<evidence type="ECO:0000256" key="8">
    <source>
        <dbReference type="ARBA" id="ARBA00022792"/>
    </source>
</evidence>
<organism evidence="20">
    <name type="scientific">Dermatophagoides pteronyssinus</name>
    <name type="common">European house dust mite</name>
    <dbReference type="NCBI Taxonomy" id="6956"/>
    <lineage>
        <taxon>Eukaryota</taxon>
        <taxon>Metazoa</taxon>
        <taxon>Ecdysozoa</taxon>
        <taxon>Arthropoda</taxon>
        <taxon>Chelicerata</taxon>
        <taxon>Arachnida</taxon>
        <taxon>Acari</taxon>
        <taxon>Acariformes</taxon>
        <taxon>Sarcoptiformes</taxon>
        <taxon>Astigmata</taxon>
        <taxon>Psoroptidia</taxon>
        <taxon>Analgoidea</taxon>
        <taxon>Pyroglyphidae</taxon>
        <taxon>Dermatophagoidinae</taxon>
        <taxon>Dermatophagoides</taxon>
    </lineage>
</organism>
<dbReference type="PANTHER" id="PTHR46552">
    <property type="entry name" value="NADH-UBIQUINONE OXIDOREDUCTASE CHAIN 2"/>
    <property type="match status" value="1"/>
</dbReference>
<dbReference type="CTD" id="4536"/>
<evidence type="ECO:0000256" key="2">
    <source>
        <dbReference type="ARBA" id="ARBA00007012"/>
    </source>
</evidence>
<dbReference type="KEGG" id="dpte:7564655"/>
<evidence type="ECO:0000256" key="16">
    <source>
        <dbReference type="ARBA" id="ARBA00031028"/>
    </source>
</evidence>
<dbReference type="PANTHER" id="PTHR46552:SF1">
    <property type="entry name" value="NADH-UBIQUINONE OXIDOREDUCTASE CHAIN 2"/>
    <property type="match status" value="1"/>
</dbReference>
<evidence type="ECO:0000313" key="21">
    <source>
        <dbReference type="Proteomes" id="UP000515146"/>
    </source>
</evidence>
<dbReference type="AlphaFoldDB" id="C1IWD1"/>
<keyword evidence="13" id="KW-0830">Ubiquinone</keyword>
<keyword evidence="11 18" id="KW-1133">Transmembrane helix</keyword>
<name>C1IWD1_DERPT</name>
<dbReference type="RefSeq" id="YP_002650717.1">
    <property type="nucleotide sequence ID" value="NC_012218.1"/>
</dbReference>
<keyword evidence="6" id="KW-0679">Respiratory chain</keyword>
<proteinExistence type="inferred from homology"/>
<dbReference type="GO" id="GO:0008137">
    <property type="term" value="F:NADH dehydrogenase (ubiquinone) activity"/>
    <property type="evidence" value="ECO:0007669"/>
    <property type="project" value="UniProtKB-EC"/>
</dbReference>
<evidence type="ECO:0000256" key="13">
    <source>
        <dbReference type="ARBA" id="ARBA00023075"/>
    </source>
</evidence>
<reference evidence="22" key="4">
    <citation type="submission" date="2025-04" db="UniProtKB">
        <authorList>
            <consortium name="RefSeq"/>
        </authorList>
    </citation>
    <scope>IDENTIFICATION</scope>
</reference>
<reference evidence="20 22" key="1">
    <citation type="submission" date="2008-07" db="EMBL/GenBank/DDBJ databases">
        <authorList>
            <person name="Dermauw W.R."/>
            <person name="Van Leeuwen T."/>
            <person name="Vanholme B."/>
            <person name="Tirry L."/>
        </authorList>
    </citation>
    <scope>NUCLEOTIDE SEQUENCE</scope>
</reference>
<keyword evidence="7 18" id="KW-0812">Transmembrane</keyword>
<evidence type="ECO:0000256" key="9">
    <source>
        <dbReference type="ARBA" id="ARBA00022967"/>
    </source>
</evidence>
<reference evidence="22" key="3">
    <citation type="submission" date="2009-03" db="EMBL/GenBank/DDBJ databases">
        <authorList>
            <consortium name="NCBI Genome Project"/>
        </authorList>
    </citation>
    <scope>NUCLEOTIDE SEQUENCE</scope>
</reference>
<evidence type="ECO:0000256" key="15">
    <source>
        <dbReference type="ARBA" id="ARBA00023136"/>
    </source>
</evidence>
<keyword evidence="5" id="KW-0813">Transport</keyword>
<dbReference type="EC" id="7.1.1.2" evidence="3"/>
<dbReference type="OMA" id="IIXIGLE"/>
<evidence type="ECO:0000256" key="5">
    <source>
        <dbReference type="ARBA" id="ARBA00022448"/>
    </source>
</evidence>
<feature type="transmembrane region" description="Helical" evidence="18">
    <location>
        <begin position="218"/>
        <end position="242"/>
    </location>
</feature>
<feature type="chain" id="PRO_5044729069" description="NADH-ubiquinone oxidoreductase chain 2" evidence="19">
    <location>
        <begin position="17"/>
        <end position="312"/>
    </location>
</feature>
<feature type="transmembrane region" description="Helical" evidence="18">
    <location>
        <begin position="52"/>
        <end position="71"/>
    </location>
</feature>
<evidence type="ECO:0000256" key="4">
    <source>
        <dbReference type="ARBA" id="ARBA00021008"/>
    </source>
</evidence>
<reference evidence="20 22" key="2">
    <citation type="journal article" date="2009" name="BMC Genomics">
        <title>The complete mitochondrial genome of the house dust mite Dermatophagoides pteronyssinus (Trouessart): a novel gene arrangement among arthropods.</title>
        <authorList>
            <person name="Dermauw W."/>
            <person name="Van Leeuwen T."/>
            <person name="Vanholme B."/>
            <person name="Tirry L."/>
        </authorList>
    </citation>
    <scope>NUCLEOTIDE SEQUENCE</scope>
</reference>
<evidence type="ECO:0000256" key="12">
    <source>
        <dbReference type="ARBA" id="ARBA00023027"/>
    </source>
</evidence>
<dbReference type="InterPro" id="IPR050175">
    <property type="entry name" value="Complex_I_Subunit_2"/>
</dbReference>
<evidence type="ECO:0000256" key="17">
    <source>
        <dbReference type="ARBA" id="ARBA00049551"/>
    </source>
</evidence>
<protein>
    <recommendedName>
        <fullName evidence="4">NADH-ubiquinone oxidoreductase chain 2</fullName>
        <ecNumber evidence="3">7.1.1.2</ecNumber>
    </recommendedName>
    <alternativeName>
        <fullName evidence="16">NADH dehydrogenase subunit 2</fullName>
    </alternativeName>
</protein>
<dbReference type="GeneID" id="7564655"/>
<keyword evidence="12" id="KW-0520">NAD</keyword>
<keyword evidence="10" id="KW-0249">Electron transport</keyword>
<evidence type="ECO:0000256" key="3">
    <source>
        <dbReference type="ARBA" id="ARBA00012944"/>
    </source>
</evidence>
<feature type="transmembrane region" description="Helical" evidence="18">
    <location>
        <begin position="169"/>
        <end position="197"/>
    </location>
</feature>
<feature type="transmembrane region" description="Helical" evidence="18">
    <location>
        <begin position="121"/>
        <end position="149"/>
    </location>
</feature>
<feature type="signal peptide" evidence="19">
    <location>
        <begin position="1"/>
        <end position="16"/>
    </location>
</feature>
<dbReference type="GO" id="GO:0006120">
    <property type="term" value="P:mitochondrial electron transport, NADH to ubiquinone"/>
    <property type="evidence" value="ECO:0007669"/>
    <property type="project" value="TreeGrafter"/>
</dbReference>
<evidence type="ECO:0000256" key="11">
    <source>
        <dbReference type="ARBA" id="ARBA00022989"/>
    </source>
</evidence>
<evidence type="ECO:0000256" key="18">
    <source>
        <dbReference type="SAM" id="Phobius"/>
    </source>
</evidence>
<evidence type="ECO:0000256" key="1">
    <source>
        <dbReference type="ARBA" id="ARBA00004448"/>
    </source>
</evidence>
<evidence type="ECO:0000256" key="10">
    <source>
        <dbReference type="ARBA" id="ARBA00022982"/>
    </source>
</evidence>
<dbReference type="RefSeq" id="YP_002650717.1">
    <property type="nucleotide sequence ID" value="YP_002650717.1"/>
</dbReference>
<evidence type="ECO:0000256" key="6">
    <source>
        <dbReference type="ARBA" id="ARBA00022660"/>
    </source>
</evidence>
<evidence type="ECO:0000256" key="7">
    <source>
        <dbReference type="ARBA" id="ARBA00022692"/>
    </source>
</evidence>
<comment type="catalytic activity">
    <reaction evidence="17">
        <text>a ubiquinone + NADH + 5 H(+)(in) = a ubiquinol + NAD(+) + 4 H(+)(out)</text>
        <dbReference type="Rhea" id="RHEA:29091"/>
        <dbReference type="Rhea" id="RHEA-COMP:9565"/>
        <dbReference type="Rhea" id="RHEA-COMP:9566"/>
        <dbReference type="ChEBI" id="CHEBI:15378"/>
        <dbReference type="ChEBI" id="CHEBI:16389"/>
        <dbReference type="ChEBI" id="CHEBI:17976"/>
        <dbReference type="ChEBI" id="CHEBI:57540"/>
        <dbReference type="ChEBI" id="CHEBI:57945"/>
        <dbReference type="EC" id="7.1.1.2"/>
    </reaction>
</comment>
<keyword evidence="8" id="KW-0999">Mitochondrion inner membrane</keyword>
<evidence type="ECO:0000313" key="20">
    <source>
        <dbReference type="EMBL" id="ACF54670.1"/>
    </source>
</evidence>
<dbReference type="EMBL" id="EU884425">
    <property type="protein sequence ID" value="ACF54670.1"/>
    <property type="molecule type" value="Genomic_DNA"/>
</dbReference>
<accession>C1IWD1</accession>
<sequence>MFWLVIVSTMLGISSSSWVMLWVSMELNSLVMCGMMTKELKKDMENVKPTMLYLIIQLTSSIIFLVSVSTVNESKTLTIISMLCLIMKSGTFPLHLWYLKTMQSLKMKTSSMKTLMTWQKLLPFMIMLYFNTLMLVLTISLMTLVAPIYKMKKTSSMKSILILSSMNNNGWFFMAVMMSLVTYLYYFFIYSISLIITMNFMENMKMKTFNIKKKTSEAIMVIMNMSSIPPSFMFIGKVVIILTMVELNFPKEMMVVMMIMSCYFIYHYLWSSYTLVMNTPFKPQHSSLSMKSSLKEAPLLIMMMTLTMLIFL</sequence>
<gene>
    <name evidence="20 22" type="primary">ND2</name>
    <name evidence="22" type="ORF">KEG94_p04</name>
</gene>
<evidence type="ECO:0000256" key="14">
    <source>
        <dbReference type="ARBA" id="ARBA00023128"/>
    </source>
</evidence>
<keyword evidence="21" id="KW-1185">Reference proteome</keyword>
<geneLocation type="mitochondrion" evidence="20 22"/>
<comment type="similarity">
    <text evidence="2">Belongs to the complex I subunit 2 family.</text>
</comment>
<feature type="transmembrane region" description="Helical" evidence="18">
    <location>
        <begin position="77"/>
        <end position="100"/>
    </location>
</feature>
<keyword evidence="14 20" id="KW-0496">Mitochondrion</keyword>
<keyword evidence="19" id="KW-0732">Signal</keyword>
<keyword evidence="9" id="KW-1278">Translocase</keyword>
<evidence type="ECO:0000313" key="22">
    <source>
        <dbReference type="RefSeq" id="YP_002650717.1"/>
    </source>
</evidence>
<keyword evidence="15 18" id="KW-0472">Membrane</keyword>
<comment type="subcellular location">
    <subcellularLocation>
        <location evidence="1">Mitochondrion inner membrane</location>
        <topology evidence="1">Multi-pass membrane protein</topology>
    </subcellularLocation>
</comment>